<dbReference type="PANTHER" id="PTHR23234">
    <property type="entry name" value="ZNF44 PROTEIN"/>
    <property type="match status" value="1"/>
</dbReference>
<evidence type="ECO:0000256" key="1">
    <source>
        <dbReference type="ARBA" id="ARBA00022723"/>
    </source>
</evidence>
<evidence type="ECO:0000313" key="8">
    <source>
        <dbReference type="Proteomes" id="UP000791440"/>
    </source>
</evidence>
<dbReference type="PROSITE" id="PS51915">
    <property type="entry name" value="ZAD"/>
    <property type="match status" value="1"/>
</dbReference>
<keyword evidence="2" id="KW-0677">Repeat</keyword>
<dbReference type="SMART" id="SM00355">
    <property type="entry name" value="ZnF_C2H2"/>
    <property type="match status" value="3"/>
</dbReference>
<dbReference type="AlphaFoldDB" id="A0A922CKJ4"/>
<keyword evidence="3" id="KW-0863">Zinc-finger</keyword>
<comment type="caution">
    <text evidence="7">The sequence shown here is derived from an EMBL/GenBank/DDBJ whole genome shotgun (WGS) entry which is preliminary data.</text>
</comment>
<keyword evidence="8" id="KW-1185">Reference proteome</keyword>
<dbReference type="PROSITE" id="PS00028">
    <property type="entry name" value="ZINC_FINGER_C2H2_1"/>
    <property type="match status" value="2"/>
</dbReference>
<organism evidence="7 8">
    <name type="scientific">Manduca sexta</name>
    <name type="common">Tobacco hawkmoth</name>
    <name type="synonym">Tobacco hornworm</name>
    <dbReference type="NCBI Taxonomy" id="7130"/>
    <lineage>
        <taxon>Eukaryota</taxon>
        <taxon>Metazoa</taxon>
        <taxon>Ecdysozoa</taxon>
        <taxon>Arthropoda</taxon>
        <taxon>Hexapoda</taxon>
        <taxon>Insecta</taxon>
        <taxon>Pterygota</taxon>
        <taxon>Neoptera</taxon>
        <taxon>Endopterygota</taxon>
        <taxon>Lepidoptera</taxon>
        <taxon>Glossata</taxon>
        <taxon>Ditrysia</taxon>
        <taxon>Bombycoidea</taxon>
        <taxon>Sphingidae</taxon>
        <taxon>Sphinginae</taxon>
        <taxon>Sphingini</taxon>
        <taxon>Manduca</taxon>
    </lineage>
</organism>
<dbReference type="PANTHER" id="PTHR23234:SF10">
    <property type="entry name" value="RIKEN CDNA 6720489N17 GENE-RELATED"/>
    <property type="match status" value="1"/>
</dbReference>
<sequence>MSNLKICRICLRTEAKMYKYDRFQLKIYYEEITALKVPENDDLPQYMCYECATMLHKFHKFKEKCYNGQRVLKEIQWTGNITYEAIYKIDRQNTNLESPLSVVTLSDKVKGYNIKEVDLSSVKHEIKERHTDDFDLYSDYSNDKDLLINENVEKSKERDAPYSPVAMVVDEKRESILKYEEYKKRKRSRDDDDEPNRKMKKGLDLSNWKVYSLTEEQALEEFRARAEHPKYLAARYKCSECFKGFSKKEMLERHTKKRHFEGIGDYECWFCRMRYKWKCMLRKHMLQHYYKFECLRCDLVCMQENTAVLHEEFHSGEMKQCIHCEQKFK</sequence>
<feature type="binding site" evidence="4">
    <location>
        <position position="48"/>
    </location>
    <ligand>
        <name>Zn(2+)</name>
        <dbReference type="ChEBI" id="CHEBI:29105"/>
    </ligand>
</feature>
<protein>
    <submittedName>
        <fullName evidence="7">Uncharacterized protein</fullName>
    </submittedName>
</protein>
<dbReference type="SMART" id="SM00868">
    <property type="entry name" value="zf-AD"/>
    <property type="match status" value="1"/>
</dbReference>
<dbReference type="InterPro" id="IPR050758">
    <property type="entry name" value="Znf_C2H2-type"/>
</dbReference>
<evidence type="ECO:0000313" key="7">
    <source>
        <dbReference type="EMBL" id="KAG6449632.1"/>
    </source>
</evidence>
<evidence type="ECO:0000256" key="3">
    <source>
        <dbReference type="PROSITE-ProRule" id="PRU00042"/>
    </source>
</evidence>
<reference evidence="7" key="2">
    <citation type="submission" date="2020-12" db="EMBL/GenBank/DDBJ databases">
        <authorList>
            <person name="Kanost M."/>
        </authorList>
    </citation>
    <scope>NUCLEOTIDE SEQUENCE</scope>
</reference>
<accession>A0A922CKJ4</accession>
<evidence type="ECO:0000259" key="5">
    <source>
        <dbReference type="PROSITE" id="PS50157"/>
    </source>
</evidence>
<feature type="binding site" evidence="4">
    <location>
        <position position="10"/>
    </location>
    <ligand>
        <name>Zn(2+)</name>
        <dbReference type="ChEBI" id="CHEBI:29105"/>
    </ligand>
</feature>
<feature type="binding site" evidence="4">
    <location>
        <position position="51"/>
    </location>
    <ligand>
        <name>Zn(2+)</name>
        <dbReference type="ChEBI" id="CHEBI:29105"/>
    </ligand>
</feature>
<dbReference type="PROSITE" id="PS50157">
    <property type="entry name" value="ZINC_FINGER_C2H2_2"/>
    <property type="match status" value="1"/>
</dbReference>
<evidence type="ECO:0000259" key="6">
    <source>
        <dbReference type="PROSITE" id="PS51915"/>
    </source>
</evidence>
<proteinExistence type="predicted"/>
<feature type="domain" description="C2H2-type" evidence="5">
    <location>
        <begin position="236"/>
        <end position="259"/>
    </location>
</feature>
<name>A0A922CKJ4_MANSE</name>
<dbReference type="Proteomes" id="UP000791440">
    <property type="component" value="Unassembled WGS sequence"/>
</dbReference>
<dbReference type="InterPro" id="IPR013087">
    <property type="entry name" value="Znf_C2H2_type"/>
</dbReference>
<dbReference type="GO" id="GO:0005634">
    <property type="term" value="C:nucleus"/>
    <property type="evidence" value="ECO:0007669"/>
    <property type="project" value="InterPro"/>
</dbReference>
<dbReference type="Pfam" id="PF07776">
    <property type="entry name" value="zf-AD"/>
    <property type="match status" value="1"/>
</dbReference>
<dbReference type="EMBL" id="JH668376">
    <property type="protein sequence ID" value="KAG6449632.1"/>
    <property type="molecule type" value="Genomic_DNA"/>
</dbReference>
<feature type="domain" description="ZAD" evidence="6">
    <location>
        <begin position="5"/>
        <end position="75"/>
    </location>
</feature>
<keyword evidence="1 4" id="KW-0479">Metal-binding</keyword>
<keyword evidence="4" id="KW-0862">Zinc</keyword>
<gene>
    <name evidence="7" type="ORF">O3G_MSEX006141</name>
</gene>
<feature type="binding site" evidence="4">
    <location>
        <position position="7"/>
    </location>
    <ligand>
        <name>Zn(2+)</name>
        <dbReference type="ChEBI" id="CHEBI:29105"/>
    </ligand>
</feature>
<dbReference type="GO" id="GO:0008270">
    <property type="term" value="F:zinc ion binding"/>
    <property type="evidence" value="ECO:0007669"/>
    <property type="project" value="UniProtKB-UniRule"/>
</dbReference>
<reference evidence="7" key="1">
    <citation type="journal article" date="2016" name="Insect Biochem. Mol. Biol.">
        <title>Multifaceted biological insights from a draft genome sequence of the tobacco hornworm moth, Manduca sexta.</title>
        <authorList>
            <person name="Kanost M.R."/>
            <person name="Arrese E.L."/>
            <person name="Cao X."/>
            <person name="Chen Y.R."/>
            <person name="Chellapilla S."/>
            <person name="Goldsmith M.R."/>
            <person name="Grosse-Wilde E."/>
            <person name="Heckel D.G."/>
            <person name="Herndon N."/>
            <person name="Jiang H."/>
            <person name="Papanicolaou A."/>
            <person name="Qu J."/>
            <person name="Soulages J.L."/>
            <person name="Vogel H."/>
            <person name="Walters J."/>
            <person name="Waterhouse R.M."/>
            <person name="Ahn S.J."/>
            <person name="Almeida F.C."/>
            <person name="An C."/>
            <person name="Aqrawi P."/>
            <person name="Bretschneider A."/>
            <person name="Bryant W.B."/>
            <person name="Bucks S."/>
            <person name="Chao H."/>
            <person name="Chevignon G."/>
            <person name="Christen J.M."/>
            <person name="Clarke D.F."/>
            <person name="Dittmer N.T."/>
            <person name="Ferguson L.C.F."/>
            <person name="Garavelou S."/>
            <person name="Gordon K.H.J."/>
            <person name="Gunaratna R.T."/>
            <person name="Han Y."/>
            <person name="Hauser F."/>
            <person name="He Y."/>
            <person name="Heidel-Fischer H."/>
            <person name="Hirsh A."/>
            <person name="Hu Y."/>
            <person name="Jiang H."/>
            <person name="Kalra D."/>
            <person name="Klinner C."/>
            <person name="Konig C."/>
            <person name="Kovar C."/>
            <person name="Kroll A.R."/>
            <person name="Kuwar S.S."/>
            <person name="Lee S.L."/>
            <person name="Lehman R."/>
            <person name="Li K."/>
            <person name="Li Z."/>
            <person name="Liang H."/>
            <person name="Lovelace S."/>
            <person name="Lu Z."/>
            <person name="Mansfield J.H."/>
            <person name="McCulloch K.J."/>
            <person name="Mathew T."/>
            <person name="Morton B."/>
            <person name="Muzny D.M."/>
            <person name="Neunemann D."/>
            <person name="Ongeri F."/>
            <person name="Pauchet Y."/>
            <person name="Pu L.L."/>
            <person name="Pyrousis I."/>
            <person name="Rao X.J."/>
            <person name="Redding A."/>
            <person name="Roesel C."/>
            <person name="Sanchez-Gracia A."/>
            <person name="Schaack S."/>
            <person name="Shukla A."/>
            <person name="Tetreau G."/>
            <person name="Wang Y."/>
            <person name="Xiong G.H."/>
            <person name="Traut W."/>
            <person name="Walsh T.K."/>
            <person name="Worley K.C."/>
            <person name="Wu D."/>
            <person name="Wu W."/>
            <person name="Wu Y.Q."/>
            <person name="Zhang X."/>
            <person name="Zou Z."/>
            <person name="Zucker H."/>
            <person name="Briscoe A.D."/>
            <person name="Burmester T."/>
            <person name="Clem R.J."/>
            <person name="Feyereisen R."/>
            <person name="Grimmelikhuijzen C.J.P."/>
            <person name="Hamodrakas S.J."/>
            <person name="Hansson B.S."/>
            <person name="Huguet E."/>
            <person name="Jermiin L.S."/>
            <person name="Lan Q."/>
            <person name="Lehman H.K."/>
            <person name="Lorenzen M."/>
            <person name="Merzendorfer H."/>
            <person name="Michalopoulos I."/>
            <person name="Morton D.B."/>
            <person name="Muthukrishnan S."/>
            <person name="Oakeshott J.G."/>
            <person name="Palmer W."/>
            <person name="Park Y."/>
            <person name="Passarelli A.L."/>
            <person name="Rozas J."/>
            <person name="Schwartz L.M."/>
            <person name="Smith W."/>
            <person name="Southgate A."/>
            <person name="Vilcinskas A."/>
            <person name="Vogt R."/>
            <person name="Wang P."/>
            <person name="Werren J."/>
            <person name="Yu X.Q."/>
            <person name="Zhou J.J."/>
            <person name="Brown S.J."/>
            <person name="Scherer S.E."/>
            <person name="Richards S."/>
            <person name="Blissard G.W."/>
        </authorList>
    </citation>
    <scope>NUCLEOTIDE SEQUENCE</scope>
</reference>
<evidence type="ECO:0000256" key="4">
    <source>
        <dbReference type="PROSITE-ProRule" id="PRU01263"/>
    </source>
</evidence>
<dbReference type="InterPro" id="IPR012934">
    <property type="entry name" value="Znf_AD"/>
</dbReference>
<evidence type="ECO:0000256" key="2">
    <source>
        <dbReference type="ARBA" id="ARBA00022737"/>
    </source>
</evidence>